<keyword evidence="6" id="KW-1185">Reference proteome</keyword>
<dbReference type="GO" id="GO:0003700">
    <property type="term" value="F:DNA-binding transcription factor activity"/>
    <property type="evidence" value="ECO:0007669"/>
    <property type="project" value="InterPro"/>
</dbReference>
<keyword evidence="3" id="KW-0804">Transcription</keyword>
<sequence>MRTLQCRSGTNSPLEAPSCRNCPVSTACPIGGLPEPQRQPHEYAIQRPPPLHRGDTLFAAGSPIASISVLRAGSMKRFVLDSKGEEHILQFNHPGDIPGIEDIGGSSHQGHAQALETSSICRIPIPLFSEFMAADGDFRRSIYQRLSRHFSSITEHALVLARGSTTERVAAFVVQLSRTQARRGFSNCQFRFSMSRYDIANYLGMASESVSRVLTGFQELGLLSVNRRGMLQIHDLETLQQLGRQSAPHNGRKKQYCA</sequence>
<name>A0A426QKR0_9GAMM</name>
<keyword evidence="1" id="KW-0805">Transcription regulation</keyword>
<dbReference type="InterPro" id="IPR018335">
    <property type="entry name" value="Tscrpt_reg_HTH_Crp-type_CS"/>
</dbReference>
<dbReference type="InterPro" id="IPR036390">
    <property type="entry name" value="WH_DNA-bd_sf"/>
</dbReference>
<dbReference type="PRINTS" id="PR00034">
    <property type="entry name" value="HTHCRP"/>
</dbReference>
<dbReference type="SMART" id="SM00419">
    <property type="entry name" value="HTH_CRP"/>
    <property type="match status" value="1"/>
</dbReference>
<dbReference type="FunFam" id="1.10.10.10:FF:000028">
    <property type="entry name" value="Fumarate/nitrate reduction transcriptional regulator Fnr"/>
    <property type="match status" value="1"/>
</dbReference>
<feature type="domain" description="HTH crp-type" evidence="4">
    <location>
        <begin position="163"/>
        <end position="237"/>
    </location>
</feature>
<dbReference type="GO" id="GO:0005829">
    <property type="term" value="C:cytosol"/>
    <property type="evidence" value="ECO:0007669"/>
    <property type="project" value="TreeGrafter"/>
</dbReference>
<evidence type="ECO:0000259" key="4">
    <source>
        <dbReference type="PROSITE" id="PS51063"/>
    </source>
</evidence>
<dbReference type="AlphaFoldDB" id="A0A426QKR0"/>
<dbReference type="RefSeq" id="WP_125181688.1">
    <property type="nucleotide sequence ID" value="NZ_QZMU01000001.1"/>
</dbReference>
<proteinExistence type="predicted"/>
<protein>
    <submittedName>
        <fullName evidence="5">Transcriptional regulator FNR</fullName>
    </submittedName>
</protein>
<dbReference type="PROSITE" id="PS51063">
    <property type="entry name" value="HTH_CRP_2"/>
    <property type="match status" value="1"/>
</dbReference>
<keyword evidence="2" id="KW-0238">DNA-binding</keyword>
<dbReference type="OrthoDB" id="7643467at2"/>
<dbReference type="SUPFAM" id="SSF46785">
    <property type="entry name" value="Winged helix' DNA-binding domain"/>
    <property type="match status" value="1"/>
</dbReference>
<gene>
    <name evidence="5" type="ORF">D6C00_10550</name>
</gene>
<dbReference type="Proteomes" id="UP000287798">
    <property type="component" value="Unassembled WGS sequence"/>
</dbReference>
<dbReference type="PROSITE" id="PS00042">
    <property type="entry name" value="HTH_CRP_1"/>
    <property type="match status" value="1"/>
</dbReference>
<dbReference type="GO" id="GO:0003677">
    <property type="term" value="F:DNA binding"/>
    <property type="evidence" value="ECO:0007669"/>
    <property type="project" value="UniProtKB-KW"/>
</dbReference>
<dbReference type="CDD" id="cd00038">
    <property type="entry name" value="CAP_ED"/>
    <property type="match status" value="1"/>
</dbReference>
<dbReference type="PANTHER" id="PTHR24567:SF75">
    <property type="entry name" value="FUMARATE AND NITRATE REDUCTION REGULATORY PROTEIN"/>
    <property type="match status" value="1"/>
</dbReference>
<evidence type="ECO:0000313" key="6">
    <source>
        <dbReference type="Proteomes" id="UP000287798"/>
    </source>
</evidence>
<evidence type="ECO:0000256" key="1">
    <source>
        <dbReference type="ARBA" id="ARBA00023015"/>
    </source>
</evidence>
<dbReference type="Pfam" id="PF00027">
    <property type="entry name" value="cNMP_binding"/>
    <property type="match status" value="1"/>
</dbReference>
<accession>A0A426QKR0</accession>
<evidence type="ECO:0000256" key="3">
    <source>
        <dbReference type="ARBA" id="ARBA00023163"/>
    </source>
</evidence>
<comment type="caution">
    <text evidence="5">The sequence shown here is derived from an EMBL/GenBank/DDBJ whole genome shotgun (WGS) entry which is preliminary data.</text>
</comment>
<organism evidence="5 6">
    <name type="scientific">Thiohalobacter thiocyanaticus</name>
    <dbReference type="NCBI Taxonomy" id="585455"/>
    <lineage>
        <taxon>Bacteria</taxon>
        <taxon>Pseudomonadati</taxon>
        <taxon>Pseudomonadota</taxon>
        <taxon>Gammaproteobacteria</taxon>
        <taxon>Thiohalobacterales</taxon>
        <taxon>Thiohalobacteraceae</taxon>
        <taxon>Thiohalobacter</taxon>
    </lineage>
</organism>
<dbReference type="Gene3D" id="2.60.120.10">
    <property type="entry name" value="Jelly Rolls"/>
    <property type="match status" value="1"/>
</dbReference>
<evidence type="ECO:0000256" key="2">
    <source>
        <dbReference type="ARBA" id="ARBA00023125"/>
    </source>
</evidence>
<dbReference type="Pfam" id="PF13545">
    <property type="entry name" value="HTH_Crp_2"/>
    <property type="match status" value="1"/>
</dbReference>
<dbReference type="InterPro" id="IPR012318">
    <property type="entry name" value="HTH_CRP"/>
</dbReference>
<dbReference type="SUPFAM" id="SSF51206">
    <property type="entry name" value="cAMP-binding domain-like"/>
    <property type="match status" value="1"/>
</dbReference>
<dbReference type="InterPro" id="IPR018490">
    <property type="entry name" value="cNMP-bd_dom_sf"/>
</dbReference>
<dbReference type="PANTHER" id="PTHR24567">
    <property type="entry name" value="CRP FAMILY TRANSCRIPTIONAL REGULATORY PROTEIN"/>
    <property type="match status" value="1"/>
</dbReference>
<dbReference type="EMBL" id="QZMU01000001">
    <property type="protein sequence ID" value="RRQ22345.1"/>
    <property type="molecule type" value="Genomic_DNA"/>
</dbReference>
<dbReference type="CDD" id="cd00092">
    <property type="entry name" value="HTH_CRP"/>
    <property type="match status" value="1"/>
</dbReference>
<reference evidence="5 6" key="1">
    <citation type="journal article" date="2010" name="Int. J. Syst. Evol. Microbiol.">
        <title>Thiohalobacter thiocyanaticus gen. nov., sp. nov., a moderately halophilic, sulfur-oxidizing gammaproteobacterium from hypersaline lakes, that utilizes thiocyanate.</title>
        <authorList>
            <person name="Sorokin D.Y."/>
            <person name="Kovaleva O.L."/>
            <person name="Tourova T.P."/>
            <person name="Muyzer G."/>
        </authorList>
    </citation>
    <scope>NUCLEOTIDE SEQUENCE [LARGE SCALE GENOMIC DNA]</scope>
    <source>
        <strain evidence="5 6">Hrh1</strain>
    </source>
</reference>
<evidence type="ECO:0000313" key="5">
    <source>
        <dbReference type="EMBL" id="RRQ22345.1"/>
    </source>
</evidence>
<dbReference type="Gene3D" id="1.10.10.10">
    <property type="entry name" value="Winged helix-like DNA-binding domain superfamily/Winged helix DNA-binding domain"/>
    <property type="match status" value="1"/>
</dbReference>
<dbReference type="InterPro" id="IPR000595">
    <property type="entry name" value="cNMP-bd_dom"/>
</dbReference>
<dbReference type="InterPro" id="IPR050397">
    <property type="entry name" value="Env_Response_Regulators"/>
</dbReference>
<dbReference type="InterPro" id="IPR036388">
    <property type="entry name" value="WH-like_DNA-bd_sf"/>
</dbReference>
<dbReference type="InterPro" id="IPR014710">
    <property type="entry name" value="RmlC-like_jellyroll"/>
</dbReference>